<proteinExistence type="predicted"/>
<evidence type="ECO:0000313" key="1">
    <source>
        <dbReference type="EMBL" id="MBK0382446.1"/>
    </source>
</evidence>
<organism evidence="1 2">
    <name type="scientific">Pedobacter segetis</name>
    <dbReference type="NCBI Taxonomy" id="2793069"/>
    <lineage>
        <taxon>Bacteria</taxon>
        <taxon>Pseudomonadati</taxon>
        <taxon>Bacteroidota</taxon>
        <taxon>Sphingobacteriia</taxon>
        <taxon>Sphingobacteriales</taxon>
        <taxon>Sphingobacteriaceae</taxon>
        <taxon>Pedobacter</taxon>
    </lineage>
</organism>
<accession>A0ABS1BI51</accession>
<evidence type="ECO:0000313" key="2">
    <source>
        <dbReference type="Proteomes" id="UP000660024"/>
    </source>
</evidence>
<protein>
    <recommendedName>
        <fullName evidence="3">3-oxoacyl-ACP synthase</fullName>
    </recommendedName>
</protein>
<dbReference type="Proteomes" id="UP000660024">
    <property type="component" value="Unassembled WGS sequence"/>
</dbReference>
<reference evidence="1 2" key="1">
    <citation type="submission" date="2020-12" db="EMBL/GenBank/DDBJ databases">
        <title>Bacterial novel species Pedobacter sp. SD-b isolated from soil.</title>
        <authorList>
            <person name="Jung H.-Y."/>
        </authorList>
    </citation>
    <scope>NUCLEOTIDE SEQUENCE [LARGE SCALE GENOMIC DNA]</scope>
    <source>
        <strain evidence="1 2">SD-b</strain>
    </source>
</reference>
<dbReference type="EMBL" id="JAEHFY010000006">
    <property type="protein sequence ID" value="MBK0382446.1"/>
    <property type="molecule type" value="Genomic_DNA"/>
</dbReference>
<name>A0ABS1BI51_9SPHI</name>
<sequence length="152" mass="17234">MQHLAFKKKAYQYGLSLLADKQLNLQADIAALRDGIANDSKSSMGDKYETSREMSQQEINRLEQQLLINQQHIFNLKNLDWQSKNHRILLGSLVLTDAGQFFISVSLGEVKLNNQSLYFISPASPMAKCLFGRSVAETFEINNKTIKILDII</sequence>
<gene>
    <name evidence="1" type="ORF">I5M32_05675</name>
</gene>
<keyword evidence="2" id="KW-1185">Reference proteome</keyword>
<evidence type="ECO:0008006" key="3">
    <source>
        <dbReference type="Google" id="ProtNLM"/>
    </source>
</evidence>
<comment type="caution">
    <text evidence="1">The sequence shown here is derived from an EMBL/GenBank/DDBJ whole genome shotgun (WGS) entry which is preliminary data.</text>
</comment>
<dbReference type="RefSeq" id="WP_200585219.1">
    <property type="nucleotide sequence ID" value="NZ_JAEHFY010000006.1"/>
</dbReference>